<dbReference type="GO" id="GO:0030334">
    <property type="term" value="P:regulation of cell migration"/>
    <property type="evidence" value="ECO:0007669"/>
    <property type="project" value="TreeGrafter"/>
</dbReference>
<sequence>MSTSHDRLAIPVGSLTQACSCLLFTIFYRTFFFSLSQFRLSFFSLSLNLDFLFFSLSLSQFRLSFFSLSQFRLFFSLSLNLDFFSLSLNLDFFFSLSQFRLFFLSLNLDFLFLSLNLDFLFLSLNLDFLFLSQFSLPFFSLFRLSFYLPYFLSLSLYLVSLTFSFSLNLAFLIFSLSIYLPYFLSLPQSRNFDFLSLNLDFIFFLSAMKQQVSKGPVDAISSEAKYSLSEDKLIRQQIEFKILTINVCDREQYNQPYVPVKVLDCDTITHVKEKILDAIYKNAPFSTRPAKENLDLVLFAKPPEWRVSPNEQLILNDEDTTSKIEGDLKRLNTLSHYKVNDGAFMALEHKQTPMNTGPPLQEKPSFYKYERLLSENSVCTRSPSLNRTAQHNSTNDGEHNVRKYHLVKQHDSPTHREGDRGSKMVSEIYLTRLLATKGTLQQYVDDLFERIFSTTHRGQVLPLAIKYIFDFLDEQAQLHQIEPEVVHTWKSNSLPLRFWVNIIKNPDFVFDMYKSHIVDSCLSVTAQTFMDSCSMSDHRLGKDSPSSKLLYAKDIPKYKAWVDRYYEDIKLIPPISDQDMNAMLQEESRLHKHEFYTDAALLELYKYVNEYSDKLLTALEEDNAANRSKLDYKLKQVQNMMADVTQQY</sequence>
<dbReference type="Pfam" id="PF08337">
    <property type="entry name" value="Plexin_cytopl"/>
    <property type="match status" value="1"/>
</dbReference>
<protein>
    <submittedName>
        <fullName evidence="4">PLXNA</fullName>
    </submittedName>
</protein>
<dbReference type="GO" id="GO:0005886">
    <property type="term" value="C:plasma membrane"/>
    <property type="evidence" value="ECO:0007669"/>
    <property type="project" value="TreeGrafter"/>
</dbReference>
<dbReference type="SUPFAM" id="SSF48350">
    <property type="entry name" value="GTPase activation domain, GAP"/>
    <property type="match status" value="1"/>
</dbReference>
<keyword evidence="1" id="KW-1133">Transmembrane helix</keyword>
<feature type="transmembrane region" description="Helical" evidence="1">
    <location>
        <begin position="101"/>
        <end position="121"/>
    </location>
</feature>
<gene>
    <name evidence="4" type="ORF">SPHA_17894</name>
</gene>
<dbReference type="PANTHER" id="PTHR22625:SF70">
    <property type="entry name" value="PLEXIN A, ISOFORM A"/>
    <property type="match status" value="1"/>
</dbReference>
<feature type="transmembrane region" description="Helical" evidence="1">
    <location>
        <begin position="7"/>
        <end position="28"/>
    </location>
</feature>
<proteinExistence type="predicted"/>
<dbReference type="InterPro" id="IPR008936">
    <property type="entry name" value="Rho_GTPase_activation_prot"/>
</dbReference>
<dbReference type="InterPro" id="IPR013548">
    <property type="entry name" value="Plexin_cytoplasmic_RasGAP_dom"/>
</dbReference>
<name>A0A812BI06_ACAPH</name>
<keyword evidence="1" id="KW-0472">Membrane</keyword>
<dbReference type="Pfam" id="PF20170">
    <property type="entry name" value="Plexin_RBD"/>
    <property type="match status" value="1"/>
</dbReference>
<reference evidence="4" key="1">
    <citation type="submission" date="2021-01" db="EMBL/GenBank/DDBJ databases">
        <authorList>
            <person name="Li R."/>
            <person name="Bekaert M."/>
        </authorList>
    </citation>
    <scope>NUCLEOTIDE SEQUENCE</scope>
    <source>
        <strain evidence="4">Farmed</strain>
    </source>
</reference>
<evidence type="ECO:0000256" key="1">
    <source>
        <dbReference type="SAM" id="Phobius"/>
    </source>
</evidence>
<dbReference type="OrthoDB" id="125363at2759"/>
<dbReference type="FunFam" id="1.10.506.10:FF:000005">
    <property type="entry name" value="Plexin A1"/>
    <property type="match status" value="1"/>
</dbReference>
<dbReference type="AlphaFoldDB" id="A0A812BI06"/>
<dbReference type="EMBL" id="CAHIKZ030000641">
    <property type="protein sequence ID" value="CAE1230868.1"/>
    <property type="molecule type" value="Genomic_DNA"/>
</dbReference>
<evidence type="ECO:0000313" key="4">
    <source>
        <dbReference type="EMBL" id="CAE1230868.1"/>
    </source>
</evidence>
<keyword evidence="5" id="KW-1185">Reference proteome</keyword>
<evidence type="ECO:0000259" key="3">
    <source>
        <dbReference type="Pfam" id="PF20170"/>
    </source>
</evidence>
<feature type="domain" description="Plexin cytoplasmic RhoGTPase-binding" evidence="3">
    <location>
        <begin position="228"/>
        <end position="347"/>
    </location>
</feature>
<evidence type="ECO:0000313" key="5">
    <source>
        <dbReference type="Proteomes" id="UP000597762"/>
    </source>
</evidence>
<evidence type="ECO:0000259" key="2">
    <source>
        <dbReference type="Pfam" id="PF08337"/>
    </source>
</evidence>
<feature type="transmembrane region" description="Helical" evidence="1">
    <location>
        <begin position="154"/>
        <end position="180"/>
    </location>
</feature>
<keyword evidence="1" id="KW-0812">Transmembrane</keyword>
<comment type="caution">
    <text evidence="4">The sequence shown here is derived from an EMBL/GenBank/DDBJ whole genome shotgun (WGS) entry which is preliminary data.</text>
</comment>
<dbReference type="Gene3D" id="1.10.506.10">
    <property type="entry name" value="GTPase Activation - p120gap, domain 1"/>
    <property type="match status" value="1"/>
</dbReference>
<accession>A0A812BI06</accession>
<feature type="domain" description="Plexin cytoplasmic RasGAP" evidence="2">
    <location>
        <begin position="203"/>
        <end position="614"/>
    </location>
</feature>
<dbReference type="Gene3D" id="3.10.20.90">
    <property type="entry name" value="Phosphatidylinositol 3-kinase Catalytic Subunit, Chain A, domain 1"/>
    <property type="match status" value="1"/>
</dbReference>
<feature type="transmembrane region" description="Helical" evidence="1">
    <location>
        <begin position="73"/>
        <end position="95"/>
    </location>
</feature>
<dbReference type="GO" id="GO:0017154">
    <property type="term" value="F:semaphorin receptor activity"/>
    <property type="evidence" value="ECO:0007669"/>
    <property type="project" value="InterPro"/>
</dbReference>
<dbReference type="GO" id="GO:0002116">
    <property type="term" value="C:semaphorin receptor complex"/>
    <property type="evidence" value="ECO:0007669"/>
    <property type="project" value="TreeGrafter"/>
</dbReference>
<dbReference type="Proteomes" id="UP000597762">
    <property type="component" value="Unassembled WGS sequence"/>
</dbReference>
<feature type="transmembrane region" description="Helical" evidence="1">
    <location>
        <begin position="40"/>
        <end position="61"/>
    </location>
</feature>
<dbReference type="PROSITE" id="PS51257">
    <property type="entry name" value="PROKAR_LIPOPROTEIN"/>
    <property type="match status" value="1"/>
</dbReference>
<organism evidence="4 5">
    <name type="scientific">Acanthosepion pharaonis</name>
    <name type="common">Pharaoh cuttlefish</name>
    <name type="synonym">Sepia pharaonis</name>
    <dbReference type="NCBI Taxonomy" id="158019"/>
    <lineage>
        <taxon>Eukaryota</taxon>
        <taxon>Metazoa</taxon>
        <taxon>Spiralia</taxon>
        <taxon>Lophotrochozoa</taxon>
        <taxon>Mollusca</taxon>
        <taxon>Cephalopoda</taxon>
        <taxon>Coleoidea</taxon>
        <taxon>Decapodiformes</taxon>
        <taxon>Sepiida</taxon>
        <taxon>Sepiina</taxon>
        <taxon>Sepiidae</taxon>
        <taxon>Acanthosepion</taxon>
    </lineage>
</organism>
<dbReference type="InterPro" id="IPR046800">
    <property type="entry name" value="Plexin_RBD"/>
</dbReference>
<dbReference type="InterPro" id="IPR031148">
    <property type="entry name" value="Plexin"/>
</dbReference>
<dbReference type="PANTHER" id="PTHR22625">
    <property type="entry name" value="PLEXIN"/>
    <property type="match status" value="1"/>
</dbReference>